<proteinExistence type="predicted"/>
<evidence type="ECO:0000259" key="3">
    <source>
        <dbReference type="Pfam" id="PF13649"/>
    </source>
</evidence>
<comment type="caution">
    <text evidence="4">The sequence shown here is derived from an EMBL/GenBank/DDBJ whole genome shotgun (WGS) entry which is preliminary data.</text>
</comment>
<dbReference type="PANTHER" id="PTHR43861">
    <property type="entry name" value="TRANS-ACONITATE 2-METHYLTRANSFERASE-RELATED"/>
    <property type="match status" value="1"/>
</dbReference>
<evidence type="ECO:0000313" key="4">
    <source>
        <dbReference type="EMBL" id="KKS42673.1"/>
    </source>
</evidence>
<feature type="domain" description="Methyltransferase" evidence="3">
    <location>
        <begin position="47"/>
        <end position="122"/>
    </location>
</feature>
<dbReference type="EMBL" id="LCDA01000007">
    <property type="protein sequence ID" value="KKS42673.1"/>
    <property type="molecule type" value="Genomic_DNA"/>
</dbReference>
<dbReference type="Proteomes" id="UP000033854">
    <property type="component" value="Unassembled WGS sequence"/>
</dbReference>
<dbReference type="AlphaFoldDB" id="A0A0G1BZ26"/>
<protein>
    <recommendedName>
        <fullName evidence="3">Methyltransferase domain-containing protein</fullName>
    </recommendedName>
</protein>
<keyword evidence="2" id="KW-0808">Transferase</keyword>
<name>A0A0G1BZ26_9BACT</name>
<dbReference type="SUPFAM" id="SSF53335">
    <property type="entry name" value="S-adenosyl-L-methionine-dependent methyltransferases"/>
    <property type="match status" value="1"/>
</dbReference>
<dbReference type="PATRIC" id="fig|1618378.3.peg.677"/>
<dbReference type="Pfam" id="PF13649">
    <property type="entry name" value="Methyltransf_25"/>
    <property type="match status" value="1"/>
</dbReference>
<evidence type="ECO:0000256" key="2">
    <source>
        <dbReference type="ARBA" id="ARBA00022679"/>
    </source>
</evidence>
<dbReference type="InterPro" id="IPR029063">
    <property type="entry name" value="SAM-dependent_MTases_sf"/>
</dbReference>
<gene>
    <name evidence="4" type="ORF">UV06_C0007G0003</name>
</gene>
<dbReference type="Gene3D" id="3.40.50.150">
    <property type="entry name" value="Vaccinia Virus protein VP39"/>
    <property type="match status" value="1"/>
</dbReference>
<dbReference type="CDD" id="cd02440">
    <property type="entry name" value="AdoMet_MTases"/>
    <property type="match status" value="1"/>
</dbReference>
<reference evidence="4 5" key="1">
    <citation type="journal article" date="2015" name="Nature">
        <title>rRNA introns, odd ribosomes, and small enigmatic genomes across a large radiation of phyla.</title>
        <authorList>
            <person name="Brown C.T."/>
            <person name="Hug L.A."/>
            <person name="Thomas B.C."/>
            <person name="Sharon I."/>
            <person name="Castelle C.J."/>
            <person name="Singh A."/>
            <person name="Wilkins M.J."/>
            <person name="Williams K.H."/>
            <person name="Banfield J.F."/>
        </authorList>
    </citation>
    <scope>NUCLEOTIDE SEQUENCE [LARGE SCALE GENOMIC DNA]</scope>
</reference>
<dbReference type="GO" id="GO:0008168">
    <property type="term" value="F:methyltransferase activity"/>
    <property type="evidence" value="ECO:0007669"/>
    <property type="project" value="UniProtKB-KW"/>
</dbReference>
<sequence>MEKRETSWNNVTKWYGEIVGEKGHFFHQAVVIPGVMRLLDIGGRDRVLDVACGQGVLARRLPSEVSYTGVDLAHGLIADAKRMDINKKHKYIVADVTKSIPMAEKYNKAAIILALQNIKGPDKTIKLTGEKMDKGGKLIIVLNHPCFRIPRQSSWETDAKNKLQYRRINRYMSSLEIPINMHPGDRNSPVTWSFHLPIEEYSRMLSENGFLIEKIEEWTSDKKSEGKAAKSENRARDEFPMFMAILAVKK</sequence>
<keyword evidence="1" id="KW-0489">Methyltransferase</keyword>
<dbReference type="GO" id="GO:0032259">
    <property type="term" value="P:methylation"/>
    <property type="evidence" value="ECO:0007669"/>
    <property type="project" value="UniProtKB-KW"/>
</dbReference>
<dbReference type="InterPro" id="IPR041698">
    <property type="entry name" value="Methyltransf_25"/>
</dbReference>
<evidence type="ECO:0000256" key="1">
    <source>
        <dbReference type="ARBA" id="ARBA00022603"/>
    </source>
</evidence>
<organism evidence="4 5">
    <name type="scientific">Candidatus Collierbacteria bacterium GW2011_GWA2_42_17</name>
    <dbReference type="NCBI Taxonomy" id="1618378"/>
    <lineage>
        <taxon>Bacteria</taxon>
        <taxon>Candidatus Collieribacteriota</taxon>
    </lineage>
</organism>
<dbReference type="PANTHER" id="PTHR43861:SF1">
    <property type="entry name" value="TRANS-ACONITATE 2-METHYLTRANSFERASE"/>
    <property type="match status" value="1"/>
</dbReference>
<accession>A0A0G1BZ26</accession>
<evidence type="ECO:0000313" key="5">
    <source>
        <dbReference type="Proteomes" id="UP000033854"/>
    </source>
</evidence>